<dbReference type="OrthoDB" id="3366194at2759"/>
<sequence length="128" mass="14579">MSSQQQISFDQLLIASSLPPPGPAHYEARRRLWLTPRAHSDNLAPKPNLYRRQQLANYLGSRDPFKINKLWTIISSSKRHFSDRIPLSLMIPIIHAGWICDQTWPADAVAPDSDETQQYSSPSPFPDL</sequence>
<proteinExistence type="predicted"/>
<evidence type="ECO:0000256" key="1">
    <source>
        <dbReference type="SAM" id="MobiDB-lite"/>
    </source>
</evidence>
<evidence type="ECO:0000313" key="2">
    <source>
        <dbReference type="EMBL" id="PFH51354.1"/>
    </source>
</evidence>
<dbReference type="AlphaFoldDB" id="A0A2A9NPW8"/>
<evidence type="ECO:0000313" key="3">
    <source>
        <dbReference type="Proteomes" id="UP000242287"/>
    </source>
</evidence>
<organism evidence="2 3">
    <name type="scientific">Amanita thiersii Skay4041</name>
    <dbReference type="NCBI Taxonomy" id="703135"/>
    <lineage>
        <taxon>Eukaryota</taxon>
        <taxon>Fungi</taxon>
        <taxon>Dikarya</taxon>
        <taxon>Basidiomycota</taxon>
        <taxon>Agaricomycotina</taxon>
        <taxon>Agaricomycetes</taxon>
        <taxon>Agaricomycetidae</taxon>
        <taxon>Agaricales</taxon>
        <taxon>Pluteineae</taxon>
        <taxon>Amanitaceae</taxon>
        <taxon>Amanita</taxon>
    </lineage>
</organism>
<gene>
    <name evidence="2" type="ORF">AMATHDRAFT_175225</name>
</gene>
<feature type="region of interest" description="Disordered" evidence="1">
    <location>
        <begin position="109"/>
        <end position="128"/>
    </location>
</feature>
<name>A0A2A9NPW8_9AGAR</name>
<reference evidence="2 3" key="1">
    <citation type="submission" date="2014-02" db="EMBL/GenBank/DDBJ databases">
        <title>Transposable element dynamics among asymbiotic and ectomycorrhizal Amanita fungi.</title>
        <authorList>
            <consortium name="DOE Joint Genome Institute"/>
            <person name="Hess J."/>
            <person name="Skrede I."/>
            <person name="Wolfe B."/>
            <person name="LaButti K."/>
            <person name="Ohm R.A."/>
            <person name="Grigoriev I.V."/>
            <person name="Pringle A."/>
        </authorList>
    </citation>
    <scope>NUCLEOTIDE SEQUENCE [LARGE SCALE GENOMIC DNA]</scope>
    <source>
        <strain evidence="2 3">SKay4041</strain>
    </source>
</reference>
<accession>A0A2A9NPW8</accession>
<keyword evidence="3" id="KW-1185">Reference proteome</keyword>
<dbReference type="EMBL" id="KZ301988">
    <property type="protein sequence ID" value="PFH51354.1"/>
    <property type="molecule type" value="Genomic_DNA"/>
</dbReference>
<dbReference type="Proteomes" id="UP000242287">
    <property type="component" value="Unassembled WGS sequence"/>
</dbReference>
<protein>
    <submittedName>
        <fullName evidence="2">Uncharacterized protein</fullName>
    </submittedName>
</protein>